<keyword evidence="3" id="KW-1185">Reference proteome</keyword>
<organism evidence="2 3">
    <name type="scientific">Formosa undariae</name>
    <dbReference type="NCBI Taxonomy" id="1325436"/>
    <lineage>
        <taxon>Bacteria</taxon>
        <taxon>Pseudomonadati</taxon>
        <taxon>Bacteroidota</taxon>
        <taxon>Flavobacteriia</taxon>
        <taxon>Flavobacteriales</taxon>
        <taxon>Flavobacteriaceae</taxon>
        <taxon>Formosa</taxon>
    </lineage>
</organism>
<dbReference type="RefSeq" id="WP_382384222.1">
    <property type="nucleotide sequence ID" value="NZ_JBHMEZ010000014.1"/>
</dbReference>
<reference evidence="2 3" key="1">
    <citation type="submission" date="2024-09" db="EMBL/GenBank/DDBJ databases">
        <authorList>
            <person name="Sun Q."/>
            <person name="Mori K."/>
        </authorList>
    </citation>
    <scope>NUCLEOTIDE SEQUENCE [LARGE SCALE GENOMIC DNA]</scope>
    <source>
        <strain evidence="2 3">CECT 8286</strain>
    </source>
</reference>
<feature type="transmembrane region" description="Helical" evidence="1">
    <location>
        <begin position="173"/>
        <end position="194"/>
    </location>
</feature>
<evidence type="ECO:0000313" key="2">
    <source>
        <dbReference type="EMBL" id="MFB9054581.1"/>
    </source>
</evidence>
<feature type="transmembrane region" description="Helical" evidence="1">
    <location>
        <begin position="57"/>
        <end position="74"/>
    </location>
</feature>
<feature type="transmembrane region" description="Helical" evidence="1">
    <location>
        <begin position="80"/>
        <end position="99"/>
    </location>
</feature>
<gene>
    <name evidence="2" type="ORF">ACFFVB_15935</name>
</gene>
<feature type="transmembrane region" description="Helical" evidence="1">
    <location>
        <begin position="33"/>
        <end position="50"/>
    </location>
</feature>
<evidence type="ECO:0008006" key="4">
    <source>
        <dbReference type="Google" id="ProtNLM"/>
    </source>
</evidence>
<keyword evidence="1" id="KW-0812">Transmembrane</keyword>
<dbReference type="EMBL" id="JBHMEZ010000014">
    <property type="protein sequence ID" value="MFB9054581.1"/>
    <property type="molecule type" value="Genomic_DNA"/>
</dbReference>
<sequence>MIAKKTSIIVLACTMVLINFFIITQFTAFDSRLVRNITTLAFFILYIFFGGLKKTKLTIVFSLFILTDVCILFYDNLIYNSLVSVLKSIGLAVLSWHLLPKFKIVFESKKSTVGSLLIIIFSGILFVELLDLAIMKFSDNLHIFLYACCALLYIILLILVVNYNFRYNSIRSIVCLFCVFSLAASDLLAFISYYLEVGVFYYPTRLFHILGVTLFTAYAVLPFKKEELLIHG</sequence>
<accession>A0ABV5F565</accession>
<feature type="transmembrane region" description="Helical" evidence="1">
    <location>
        <begin position="200"/>
        <end position="221"/>
    </location>
</feature>
<name>A0ABV5F565_9FLAO</name>
<proteinExistence type="predicted"/>
<protein>
    <recommendedName>
        <fullName evidence="4">YhhN-like protein</fullName>
    </recommendedName>
</protein>
<evidence type="ECO:0000313" key="3">
    <source>
        <dbReference type="Proteomes" id="UP001589605"/>
    </source>
</evidence>
<keyword evidence="1" id="KW-0472">Membrane</keyword>
<feature type="transmembrane region" description="Helical" evidence="1">
    <location>
        <begin position="111"/>
        <end position="135"/>
    </location>
</feature>
<feature type="transmembrane region" description="Helical" evidence="1">
    <location>
        <begin position="7"/>
        <end position="27"/>
    </location>
</feature>
<keyword evidence="1" id="KW-1133">Transmembrane helix</keyword>
<dbReference type="Proteomes" id="UP001589605">
    <property type="component" value="Unassembled WGS sequence"/>
</dbReference>
<feature type="transmembrane region" description="Helical" evidence="1">
    <location>
        <begin position="141"/>
        <end position="161"/>
    </location>
</feature>
<comment type="caution">
    <text evidence="2">The sequence shown here is derived from an EMBL/GenBank/DDBJ whole genome shotgun (WGS) entry which is preliminary data.</text>
</comment>
<evidence type="ECO:0000256" key="1">
    <source>
        <dbReference type="SAM" id="Phobius"/>
    </source>
</evidence>